<gene>
    <name evidence="1" type="ORF">C4F49_15190</name>
</gene>
<organism evidence="1 2">
    <name type="scientific">Sphingobacterium hungaricum</name>
    <dbReference type="NCBI Taxonomy" id="2082723"/>
    <lineage>
        <taxon>Bacteria</taxon>
        <taxon>Pseudomonadati</taxon>
        <taxon>Bacteroidota</taxon>
        <taxon>Sphingobacteriia</taxon>
        <taxon>Sphingobacteriales</taxon>
        <taxon>Sphingobacteriaceae</taxon>
        <taxon>Sphingobacterium</taxon>
    </lineage>
</organism>
<evidence type="ECO:0000313" key="1">
    <source>
        <dbReference type="EMBL" id="MBE8715028.1"/>
    </source>
</evidence>
<dbReference type="Proteomes" id="UP000616201">
    <property type="component" value="Unassembled WGS sequence"/>
</dbReference>
<protein>
    <recommendedName>
        <fullName evidence="3">3-keto-disaccharide hydrolase domain-containing protein</fullName>
    </recommendedName>
</protein>
<keyword evidence="2" id="KW-1185">Reference proteome</keyword>
<name>A0A928UXV7_9SPHI</name>
<dbReference type="EMBL" id="PRDK01000009">
    <property type="protein sequence ID" value="MBE8715028.1"/>
    <property type="molecule type" value="Genomic_DNA"/>
</dbReference>
<reference evidence="1" key="1">
    <citation type="submission" date="2018-02" db="EMBL/GenBank/DDBJ databases">
        <authorList>
            <person name="Vasarhelyi B.M."/>
            <person name="Deshmukh S."/>
            <person name="Balint B."/>
            <person name="Kukolya J."/>
        </authorList>
    </citation>
    <scope>NUCLEOTIDE SEQUENCE</scope>
    <source>
        <strain evidence="1">KB22</strain>
    </source>
</reference>
<proteinExistence type="predicted"/>
<evidence type="ECO:0008006" key="3">
    <source>
        <dbReference type="Google" id="ProtNLM"/>
    </source>
</evidence>
<sequence>MPNSSEDARGFVGIAFRIDEQNSKFECFYLRPSNGRADDQVRRNHSLQYISYPEYPWHRLREETPKKYESYSDLEVGKWTKVKIVVENSSAKLYLHGASQPSLIVNDLKHGPALKGSIGLWIGPDTEAHFRNLVVYKQD</sequence>
<dbReference type="AlphaFoldDB" id="A0A928UXV7"/>
<accession>A0A928UXV7</accession>
<comment type="caution">
    <text evidence="1">The sequence shown here is derived from an EMBL/GenBank/DDBJ whole genome shotgun (WGS) entry which is preliminary data.</text>
</comment>
<dbReference type="Gene3D" id="2.60.120.560">
    <property type="entry name" value="Exo-inulinase, domain 1"/>
    <property type="match status" value="1"/>
</dbReference>
<evidence type="ECO:0000313" key="2">
    <source>
        <dbReference type="Proteomes" id="UP000616201"/>
    </source>
</evidence>